<feature type="region of interest" description="Disordered" evidence="1">
    <location>
        <begin position="432"/>
        <end position="451"/>
    </location>
</feature>
<feature type="region of interest" description="Disordered" evidence="1">
    <location>
        <begin position="910"/>
        <end position="1589"/>
    </location>
</feature>
<feature type="compositionally biased region" description="Basic and acidic residues" evidence="1">
    <location>
        <begin position="1001"/>
        <end position="1012"/>
    </location>
</feature>
<comment type="caution">
    <text evidence="2">The sequence shown here is derived from an EMBL/GenBank/DDBJ whole genome shotgun (WGS) entry which is preliminary data.</text>
</comment>
<feature type="compositionally biased region" description="Basic and acidic residues" evidence="1">
    <location>
        <begin position="1055"/>
        <end position="1064"/>
    </location>
</feature>
<accession>A0A9J6DAN4</accession>
<feature type="compositionally biased region" description="Polar residues" evidence="1">
    <location>
        <begin position="466"/>
        <end position="475"/>
    </location>
</feature>
<feature type="compositionally biased region" description="Polar residues" evidence="1">
    <location>
        <begin position="755"/>
        <end position="765"/>
    </location>
</feature>
<feature type="compositionally biased region" description="Basic and acidic residues" evidence="1">
    <location>
        <begin position="233"/>
        <end position="243"/>
    </location>
</feature>
<feature type="compositionally biased region" description="Polar residues" evidence="1">
    <location>
        <begin position="16"/>
        <end position="26"/>
    </location>
</feature>
<feature type="compositionally biased region" description="Basic residues" evidence="1">
    <location>
        <begin position="1453"/>
        <end position="1462"/>
    </location>
</feature>
<protein>
    <submittedName>
        <fullName evidence="2">Uncharacterized protein</fullName>
    </submittedName>
</protein>
<feature type="region of interest" description="Disordered" evidence="1">
    <location>
        <begin position="369"/>
        <end position="390"/>
    </location>
</feature>
<feature type="region of interest" description="Disordered" evidence="1">
    <location>
        <begin position="680"/>
        <end position="701"/>
    </location>
</feature>
<feature type="region of interest" description="Disordered" evidence="1">
    <location>
        <begin position="261"/>
        <end position="349"/>
    </location>
</feature>
<feature type="compositionally biased region" description="Basic and acidic residues" evidence="1">
    <location>
        <begin position="203"/>
        <end position="212"/>
    </location>
</feature>
<feature type="compositionally biased region" description="Polar residues" evidence="1">
    <location>
        <begin position="261"/>
        <end position="275"/>
    </location>
</feature>
<feature type="compositionally biased region" description="Low complexity" evidence="1">
    <location>
        <begin position="1374"/>
        <end position="1389"/>
    </location>
</feature>
<feature type="compositionally biased region" description="Basic and acidic residues" evidence="1">
    <location>
        <begin position="1195"/>
        <end position="1207"/>
    </location>
</feature>
<feature type="compositionally biased region" description="Basic residues" evidence="1">
    <location>
        <begin position="1408"/>
        <end position="1417"/>
    </location>
</feature>
<evidence type="ECO:0000256" key="1">
    <source>
        <dbReference type="SAM" id="MobiDB-lite"/>
    </source>
</evidence>
<feature type="compositionally biased region" description="Polar residues" evidence="1">
    <location>
        <begin position="683"/>
        <end position="692"/>
    </location>
</feature>
<feature type="compositionally biased region" description="Polar residues" evidence="1">
    <location>
        <begin position="216"/>
        <end position="228"/>
    </location>
</feature>
<feature type="compositionally biased region" description="Polar residues" evidence="1">
    <location>
        <begin position="1106"/>
        <end position="1118"/>
    </location>
</feature>
<feature type="region of interest" description="Disordered" evidence="1">
    <location>
        <begin position="55"/>
        <end position="74"/>
    </location>
</feature>
<feature type="region of interest" description="Disordered" evidence="1">
    <location>
        <begin position="457"/>
        <end position="668"/>
    </location>
</feature>
<evidence type="ECO:0000313" key="2">
    <source>
        <dbReference type="EMBL" id="KAH8018918.1"/>
    </source>
</evidence>
<feature type="compositionally biased region" description="Polar residues" evidence="1">
    <location>
        <begin position="110"/>
        <end position="121"/>
    </location>
</feature>
<reference evidence="2" key="2">
    <citation type="submission" date="2021-09" db="EMBL/GenBank/DDBJ databases">
        <authorList>
            <person name="Jia N."/>
            <person name="Wang J."/>
            <person name="Shi W."/>
            <person name="Du L."/>
            <person name="Sun Y."/>
            <person name="Zhan W."/>
            <person name="Jiang J."/>
            <person name="Wang Q."/>
            <person name="Zhang B."/>
            <person name="Ji P."/>
            <person name="Sakyi L.B."/>
            <person name="Cui X."/>
            <person name="Yuan T."/>
            <person name="Jiang B."/>
            <person name="Yang W."/>
            <person name="Lam T.T.-Y."/>
            <person name="Chang Q."/>
            <person name="Ding S."/>
            <person name="Wang X."/>
            <person name="Zhu J."/>
            <person name="Ruan X."/>
            <person name="Zhao L."/>
            <person name="Wei J."/>
            <person name="Que T."/>
            <person name="Du C."/>
            <person name="Cheng J."/>
            <person name="Dai P."/>
            <person name="Han X."/>
            <person name="Huang E."/>
            <person name="Gao Y."/>
            <person name="Liu J."/>
            <person name="Shao H."/>
            <person name="Ye R."/>
            <person name="Li L."/>
            <person name="Wei W."/>
            <person name="Wang X."/>
            <person name="Wang C."/>
            <person name="Huo Q."/>
            <person name="Li W."/>
            <person name="Guo W."/>
            <person name="Chen H."/>
            <person name="Chen S."/>
            <person name="Zhou L."/>
            <person name="Zhou L."/>
            <person name="Ni X."/>
            <person name="Tian J."/>
            <person name="Zhou Y."/>
            <person name="Sheng Y."/>
            <person name="Liu T."/>
            <person name="Pan Y."/>
            <person name="Xia L."/>
            <person name="Li J."/>
            <person name="Zhao F."/>
            <person name="Cao W."/>
        </authorList>
    </citation>
    <scope>NUCLEOTIDE SEQUENCE</scope>
    <source>
        <strain evidence="2">Rmic-2018</strain>
        <tissue evidence="2">Larvae</tissue>
    </source>
</reference>
<feature type="region of interest" description="Disordered" evidence="1">
    <location>
        <begin position="1604"/>
        <end position="1623"/>
    </location>
</feature>
<proteinExistence type="predicted"/>
<feature type="compositionally biased region" description="Polar residues" evidence="1">
    <location>
        <begin position="287"/>
        <end position="297"/>
    </location>
</feature>
<feature type="region of interest" description="Disordered" evidence="1">
    <location>
        <begin position="16"/>
        <end position="48"/>
    </location>
</feature>
<feature type="compositionally biased region" description="Polar residues" evidence="1">
    <location>
        <begin position="910"/>
        <end position="928"/>
    </location>
</feature>
<organism evidence="2 3">
    <name type="scientific">Rhipicephalus microplus</name>
    <name type="common">Cattle tick</name>
    <name type="synonym">Boophilus microplus</name>
    <dbReference type="NCBI Taxonomy" id="6941"/>
    <lineage>
        <taxon>Eukaryota</taxon>
        <taxon>Metazoa</taxon>
        <taxon>Ecdysozoa</taxon>
        <taxon>Arthropoda</taxon>
        <taxon>Chelicerata</taxon>
        <taxon>Arachnida</taxon>
        <taxon>Acari</taxon>
        <taxon>Parasitiformes</taxon>
        <taxon>Ixodida</taxon>
        <taxon>Ixodoidea</taxon>
        <taxon>Ixodidae</taxon>
        <taxon>Rhipicephalinae</taxon>
        <taxon>Rhipicephalus</taxon>
        <taxon>Boophilus</taxon>
    </lineage>
</organism>
<feature type="region of interest" description="Disordered" evidence="1">
    <location>
        <begin position="728"/>
        <end position="769"/>
    </location>
</feature>
<feature type="compositionally biased region" description="Polar residues" evidence="1">
    <location>
        <begin position="1396"/>
        <end position="1407"/>
    </location>
</feature>
<feature type="compositionally biased region" description="Polar residues" evidence="1">
    <location>
        <begin position="936"/>
        <end position="956"/>
    </location>
</feature>
<gene>
    <name evidence="2" type="ORF">HPB51_013984</name>
</gene>
<feature type="compositionally biased region" description="Basic and acidic residues" evidence="1">
    <location>
        <begin position="738"/>
        <end position="747"/>
    </location>
</feature>
<name>A0A9J6DAN4_RHIMP</name>
<feature type="compositionally biased region" description="Polar residues" evidence="1">
    <location>
        <begin position="1031"/>
        <end position="1042"/>
    </location>
</feature>
<feature type="compositionally biased region" description="Basic and acidic residues" evidence="1">
    <location>
        <begin position="1259"/>
        <end position="1274"/>
    </location>
</feature>
<feature type="compositionally biased region" description="Polar residues" evidence="1">
    <location>
        <begin position="494"/>
        <end position="505"/>
    </location>
</feature>
<feature type="compositionally biased region" description="Polar residues" evidence="1">
    <location>
        <begin position="728"/>
        <end position="737"/>
    </location>
</feature>
<feature type="region of interest" description="Disordered" evidence="1">
    <location>
        <begin position="110"/>
        <end position="248"/>
    </location>
</feature>
<reference evidence="2" key="1">
    <citation type="journal article" date="2020" name="Cell">
        <title>Large-Scale Comparative Analyses of Tick Genomes Elucidate Their Genetic Diversity and Vector Capacities.</title>
        <authorList>
            <consortium name="Tick Genome and Microbiome Consortium (TIGMIC)"/>
            <person name="Jia N."/>
            <person name="Wang J."/>
            <person name="Shi W."/>
            <person name="Du L."/>
            <person name="Sun Y."/>
            <person name="Zhan W."/>
            <person name="Jiang J.F."/>
            <person name="Wang Q."/>
            <person name="Zhang B."/>
            <person name="Ji P."/>
            <person name="Bell-Sakyi L."/>
            <person name="Cui X.M."/>
            <person name="Yuan T.T."/>
            <person name="Jiang B.G."/>
            <person name="Yang W.F."/>
            <person name="Lam T.T."/>
            <person name="Chang Q.C."/>
            <person name="Ding S.J."/>
            <person name="Wang X.J."/>
            <person name="Zhu J.G."/>
            <person name="Ruan X.D."/>
            <person name="Zhao L."/>
            <person name="Wei J.T."/>
            <person name="Ye R.Z."/>
            <person name="Que T.C."/>
            <person name="Du C.H."/>
            <person name="Zhou Y.H."/>
            <person name="Cheng J.X."/>
            <person name="Dai P.F."/>
            <person name="Guo W.B."/>
            <person name="Han X.H."/>
            <person name="Huang E.J."/>
            <person name="Li L.F."/>
            <person name="Wei W."/>
            <person name="Gao Y.C."/>
            <person name="Liu J.Z."/>
            <person name="Shao H.Z."/>
            <person name="Wang X."/>
            <person name="Wang C.C."/>
            <person name="Yang T.C."/>
            <person name="Huo Q.B."/>
            <person name="Li W."/>
            <person name="Chen H.Y."/>
            <person name="Chen S.E."/>
            <person name="Zhou L.G."/>
            <person name="Ni X.B."/>
            <person name="Tian J.H."/>
            <person name="Sheng Y."/>
            <person name="Liu T."/>
            <person name="Pan Y.S."/>
            <person name="Xia L.Y."/>
            <person name="Li J."/>
            <person name="Zhao F."/>
            <person name="Cao W.C."/>
        </authorList>
    </citation>
    <scope>NUCLEOTIDE SEQUENCE</scope>
    <source>
        <strain evidence="2">Rmic-2018</strain>
    </source>
</reference>
<sequence length="1623" mass="174582">METGSARKSCTLLRQAQKNRSAYSNSHPKDSDLASNAASPELSFLSSRSSSRVALQSFKGKESPGGLKKTSDTVDDTTLGCELLFETPRSSFNFSTMSSKENSMVCDMTDSSAQKESTSLLHISARRRSTASTRMSEQNEVRELEPVDTSLSRRTSSPSTTNAKSSRTPVPKKVNYEVQDGSTPGTEPALNASKTKCTSAFKMSDEGTRKQGDVATRQSLKVSSTKRTSVPKKVKEAPERETLDTSLPAQVRAGNLYVSQGNASGFGGSSTSMNATAGDPEYVDSPTKLNASRSQRTPALKKVNEETPKQNMSGTRKSVNVGGTKKGTPAASYVNEKEQGAASMSPFKDESSNGTFFSMGELVAYARRSGRLSTSQTPASRKPSGKFPEEEIVKTPEINKSTQVFDIIDGMDPQQITADKTNGETVADEEAALEKSFGSRSTRYSCTPISNVTHLDTPEQVAVGRRNSSSVSKVKQSPALKRASRGGQKHDSGADTSVAFNTSGPKETVHSGEVEDFEQQAVWASPSNHLTLECSDVAVGKSAKTRRSTRMPDAMNISAGKSTPAKSTNQESLHQQSVRTSGAKRTPGSKKLQKNDEAADPKSPSDGMHDDLEQSVSTELPEEPIDSTPNILSSSRAKRTPASKKVNNKTEPLETALRSTSPSKHVTASCAMVEPNRKKDLRTSCTPVSNKASAEVPQERAVNTPETVNILATEYVPVSNKDLLFSKTSAAQKTPTNQEEKATEQRTKGRISGALETSDNASFSADKSVRRRSARLSHSLASEKLNADMLEQDIVITASTEGPSRAVHTLASIYAATTKQDMVKTPKPLRAVELTRKQATTSANKKTQQHDTEDIFLSQVATPDSITAPLEGSVKARRGRYTNTPVSKEVSAGTLQQNSLSPVVLNTTVKHTPGSLNANRTTVEQQVVGTPKQDVVDSQQSRRASRAKQTPAPSDVNSEKKVPGQETAGSSPSKELASEGVTAEKFSGRRSARSSCTAALKTDEKITQEKEATPSTSLSVDKQVPFVGEQNAMTPKQRSSVSPIKRAKHTPGSARIHEEADVSRQETALEPLAKYVSNTNDVAVEEAVRPTRGRSSCTMASLKDSVATSESDNPTPSSGKAKKAQKQVRVSTPKSSKVLKMKQKQASGQVREEDDDAQHEPVQLQSDDVTSNDADDDTVGSVMNKSARTGGTPASKDEHLNAVEHEVVGTTSRSRSKRTSASNKVNEDVMEGETDTPKLKAGKARRKPVSSSVDDQDKESEQELRGVLLLEHETPGVTDVAVEETTIRSARSRRVPAPKSTDQGVAKSENGATSSSSKVKRKPVSKATNECPELDTAKCSNVAGAKGRPGSGKIHEEEDTSTDTNNLNVALEGSTRPVRSTRSSRTVASRKLDTNVLEQETAEQQQPKKTRAKRTQAAKKVPEEEVPSSSVELLAENLVSSEKEPTESPVQAQRKRAVKQGKKYQNCEPAETEPENEVVAPPPTTTRKGRGKRPPASQEDGTETQTSTVEDDGGTNKKKRARLPKQVAPPMDVLEENGAEEQSEKVGTSSKSSRSRRVATSKQEPNDEALVSDASHTDEVMVRRSKRKAVQEAGVVIDHATVEVTPKKTRGKRAKAVESKHGE</sequence>
<feature type="compositionally biased region" description="Polar residues" evidence="1">
    <location>
        <begin position="309"/>
        <end position="318"/>
    </location>
</feature>
<feature type="compositionally biased region" description="Polar residues" evidence="1">
    <location>
        <begin position="559"/>
        <end position="580"/>
    </location>
</feature>
<evidence type="ECO:0000313" key="3">
    <source>
        <dbReference type="Proteomes" id="UP000821866"/>
    </source>
</evidence>
<keyword evidence="3" id="KW-1185">Reference proteome</keyword>
<dbReference type="Proteomes" id="UP000821866">
    <property type="component" value="Chromosome 8"/>
</dbReference>
<dbReference type="EMBL" id="JABSTU010000010">
    <property type="protein sequence ID" value="KAH8018918.1"/>
    <property type="molecule type" value="Genomic_DNA"/>
</dbReference>
<feature type="compositionally biased region" description="Polar residues" evidence="1">
    <location>
        <begin position="438"/>
        <end position="451"/>
    </location>
</feature>
<feature type="compositionally biased region" description="Polar residues" evidence="1">
    <location>
        <begin position="657"/>
        <end position="666"/>
    </location>
</feature>
<dbReference type="VEuPathDB" id="VectorBase:LOC119175957"/>
<feature type="compositionally biased region" description="Low complexity" evidence="1">
    <location>
        <begin position="149"/>
        <end position="161"/>
    </location>
</feature>